<dbReference type="CDD" id="cd01086">
    <property type="entry name" value="MetAP1"/>
    <property type="match status" value="1"/>
</dbReference>
<comment type="caution">
    <text evidence="9">The sequence shown here is derived from an EMBL/GenBank/DDBJ whole genome shotgun (WGS) entry which is preliminary data.</text>
</comment>
<dbReference type="STRING" id="525245.HMPREF0044_0421"/>
<organism evidence="9 10">
    <name type="scientific">Gleimia coleocanis DSM 15436</name>
    <dbReference type="NCBI Taxonomy" id="525245"/>
    <lineage>
        <taxon>Bacteria</taxon>
        <taxon>Bacillati</taxon>
        <taxon>Actinomycetota</taxon>
        <taxon>Actinomycetes</taxon>
        <taxon>Actinomycetales</taxon>
        <taxon>Actinomycetaceae</taxon>
        <taxon>Gleimia</taxon>
    </lineage>
</organism>
<comment type="similarity">
    <text evidence="6">Belongs to the peptidase M24A family. Methionine aminopeptidase type 1 subfamily.</text>
</comment>
<dbReference type="EMBL" id="ACFG01000004">
    <property type="protein sequence ID" value="EEH64684.1"/>
    <property type="molecule type" value="Genomic_DNA"/>
</dbReference>
<comment type="catalytic activity">
    <reaction evidence="6 7">
        <text>Release of N-terminal amino acids, preferentially methionine, from peptides and arylamides.</text>
        <dbReference type="EC" id="3.4.11.18"/>
    </reaction>
</comment>
<keyword evidence="3 6" id="KW-0645">Protease</keyword>
<sequence>MARIELKTPQQLRYMREAGLVVAAMHKALREAAQPGVTLLELDKVSAATIKAHGAKSNFLGYHGFPATVCISVNEVVVHGIPTSQKLELGDLVTFDCGAYVEREGQQWHADAAFTMIVGGDEHGSDEARLLNEFTHEAMWAAVASLHDGKRVSCVGDAVEATLADYRDRGFTGDIVEEYTGHGIGTRMHMEPEVINYSARGLQPRLKPGMVLAVEPIISAGGADTDILEDEWTVVTTDGSLAAQWEHTVAITTRGIWVLTAPDGGVAGLAPFGIKPTPLS</sequence>
<dbReference type="InterPro" id="IPR036005">
    <property type="entry name" value="Creatinase/aminopeptidase-like"/>
</dbReference>
<comment type="function">
    <text evidence="1 6">Removes the N-terminal methionine from nascent proteins. The N-terminal methionine is often cleaved when the second residue in the primary sequence is small and uncharged (Met-Ala-, Cys, Gly, Pro, Ser, Thr, or Val). Requires deformylation of the N(alpha)-formylated initiator methionine before it can be hydrolyzed.</text>
</comment>
<protein>
    <recommendedName>
        <fullName evidence="6 7">Methionine aminopeptidase</fullName>
        <shortName evidence="6">MAP</shortName>
        <shortName evidence="6">MetAP</shortName>
        <ecNumber evidence="6 7">3.4.11.18</ecNumber>
    </recommendedName>
    <alternativeName>
        <fullName evidence="6">Peptidase M</fullName>
    </alternativeName>
</protein>
<dbReference type="RefSeq" id="WP_006547418.1">
    <property type="nucleotide sequence ID" value="NZ_DS999545.1"/>
</dbReference>
<dbReference type="GO" id="GO:0005829">
    <property type="term" value="C:cytosol"/>
    <property type="evidence" value="ECO:0007669"/>
    <property type="project" value="TreeGrafter"/>
</dbReference>
<dbReference type="PROSITE" id="PS00680">
    <property type="entry name" value="MAP_1"/>
    <property type="match status" value="1"/>
</dbReference>
<feature type="binding site" evidence="6">
    <location>
        <position position="111"/>
    </location>
    <ligand>
        <name>a divalent metal cation</name>
        <dbReference type="ChEBI" id="CHEBI:60240"/>
        <label>2</label>
        <note>catalytic</note>
    </ligand>
</feature>
<gene>
    <name evidence="6 9" type="primary">map</name>
    <name evidence="9" type="ORF">HMPREF0044_0421</name>
</gene>
<dbReference type="InterPro" id="IPR001714">
    <property type="entry name" value="Pept_M24_MAP"/>
</dbReference>
<comment type="subunit">
    <text evidence="6">Monomer.</text>
</comment>
<reference evidence="9 10" key="1">
    <citation type="submission" date="2009-01" db="EMBL/GenBank/DDBJ databases">
        <authorList>
            <person name="Qin X."/>
            <person name="Bachman B."/>
            <person name="Battles P."/>
            <person name="Bell A."/>
            <person name="Bess C."/>
            <person name="Bickham C."/>
            <person name="Chaboub L."/>
            <person name="Chen D."/>
            <person name="Coyle M."/>
            <person name="Deiros D.R."/>
            <person name="Dinh H."/>
            <person name="Forbes L."/>
            <person name="Fowler G."/>
            <person name="Francisco L."/>
            <person name="Fu Q."/>
            <person name="Gubbala S."/>
            <person name="Hale W."/>
            <person name="Han Y."/>
            <person name="Hemphill L."/>
            <person name="Highlander S.K."/>
            <person name="Hirani K."/>
            <person name="Hogues M."/>
            <person name="Jackson L."/>
            <person name="Jakkamsetti A."/>
            <person name="Javaid M."/>
            <person name="Jiang H."/>
            <person name="Korchina V."/>
            <person name="Kovar C."/>
            <person name="Lara F."/>
            <person name="Lee S."/>
            <person name="Mata R."/>
            <person name="Mathew T."/>
            <person name="Moen C."/>
            <person name="Morales K."/>
            <person name="Munidasa M."/>
            <person name="Nazareth L."/>
            <person name="Ngo R."/>
            <person name="Nguyen L."/>
            <person name="Okwuonu G."/>
            <person name="Ongeri F."/>
            <person name="Patil S."/>
            <person name="Petrosino J."/>
            <person name="Pham C."/>
            <person name="Pham P."/>
            <person name="Pu L.-L."/>
            <person name="Puazo M."/>
            <person name="Raj R."/>
            <person name="Reid J."/>
            <person name="Rouhana J."/>
            <person name="Saada N."/>
            <person name="Shang Y."/>
            <person name="Simmons D."/>
            <person name="Thornton R."/>
            <person name="Warren J."/>
            <person name="Weissenberger G."/>
            <person name="Zhang J."/>
            <person name="Zhang L."/>
            <person name="Zhou C."/>
            <person name="Zhu D."/>
            <person name="Muzny D."/>
            <person name="Worley K."/>
            <person name="Gibbs R."/>
        </authorList>
    </citation>
    <scope>NUCLEOTIDE SEQUENCE [LARGE SCALE GENOMIC DNA]</scope>
    <source>
        <strain evidence="9 10">DSM 15436</strain>
    </source>
</reference>
<dbReference type="OrthoDB" id="9802055at2"/>
<feature type="binding site" evidence="6">
    <location>
        <position position="79"/>
    </location>
    <ligand>
        <name>substrate</name>
    </ligand>
</feature>
<dbReference type="SUPFAM" id="SSF55920">
    <property type="entry name" value="Creatinase/aminopeptidase"/>
    <property type="match status" value="1"/>
</dbReference>
<evidence type="ECO:0000313" key="10">
    <source>
        <dbReference type="Proteomes" id="UP000010301"/>
    </source>
</evidence>
<evidence type="ECO:0000256" key="7">
    <source>
        <dbReference type="RuleBase" id="RU003653"/>
    </source>
</evidence>
<feature type="binding site" evidence="6">
    <location>
        <position position="111"/>
    </location>
    <ligand>
        <name>a divalent metal cation</name>
        <dbReference type="ChEBI" id="CHEBI:60240"/>
        <label>1</label>
    </ligand>
</feature>
<dbReference type="Pfam" id="PF00557">
    <property type="entry name" value="Peptidase_M24"/>
    <property type="match status" value="1"/>
</dbReference>
<keyword evidence="5 6" id="KW-0378">Hydrolase</keyword>
<feature type="binding site" evidence="6">
    <location>
        <position position="246"/>
    </location>
    <ligand>
        <name>a divalent metal cation</name>
        <dbReference type="ChEBI" id="CHEBI:60240"/>
        <label>2</label>
        <note>catalytic</note>
    </ligand>
</feature>
<dbReference type="PRINTS" id="PR00599">
    <property type="entry name" value="MAPEPTIDASE"/>
</dbReference>
<dbReference type="PANTHER" id="PTHR43330">
    <property type="entry name" value="METHIONINE AMINOPEPTIDASE"/>
    <property type="match status" value="1"/>
</dbReference>
<dbReference type="HOGENOM" id="CLU_015857_0_1_11"/>
<feature type="domain" description="Peptidase M24" evidence="8">
    <location>
        <begin position="14"/>
        <end position="252"/>
    </location>
</feature>
<dbReference type="PANTHER" id="PTHR43330:SF27">
    <property type="entry name" value="METHIONINE AMINOPEPTIDASE"/>
    <property type="match status" value="1"/>
</dbReference>
<dbReference type="GO" id="GO:0070006">
    <property type="term" value="F:metalloaminopeptidase activity"/>
    <property type="evidence" value="ECO:0007669"/>
    <property type="project" value="UniProtKB-UniRule"/>
</dbReference>
<feature type="binding site" evidence="6">
    <location>
        <position position="215"/>
    </location>
    <ligand>
        <name>a divalent metal cation</name>
        <dbReference type="ChEBI" id="CHEBI:60240"/>
        <label>2</label>
        <note>catalytic</note>
    </ligand>
</feature>
<accession>C0VZ31</accession>
<dbReference type="HAMAP" id="MF_01974">
    <property type="entry name" value="MetAP_1"/>
    <property type="match status" value="1"/>
</dbReference>
<keyword evidence="10" id="KW-1185">Reference proteome</keyword>
<dbReference type="GO" id="GO:0046872">
    <property type="term" value="F:metal ion binding"/>
    <property type="evidence" value="ECO:0007669"/>
    <property type="project" value="UniProtKB-UniRule"/>
</dbReference>
<feature type="binding site" evidence="6">
    <location>
        <position position="189"/>
    </location>
    <ligand>
        <name>substrate</name>
    </ligand>
</feature>
<evidence type="ECO:0000256" key="2">
    <source>
        <dbReference type="ARBA" id="ARBA00022438"/>
    </source>
</evidence>
<comment type="cofactor">
    <cofactor evidence="6">
        <name>Co(2+)</name>
        <dbReference type="ChEBI" id="CHEBI:48828"/>
    </cofactor>
    <cofactor evidence="6">
        <name>Zn(2+)</name>
        <dbReference type="ChEBI" id="CHEBI:29105"/>
    </cofactor>
    <cofactor evidence="6">
        <name>Mn(2+)</name>
        <dbReference type="ChEBI" id="CHEBI:29035"/>
    </cofactor>
    <cofactor evidence="6">
        <name>Fe(2+)</name>
        <dbReference type="ChEBI" id="CHEBI:29033"/>
    </cofactor>
    <text evidence="6">Binds 2 divalent metal cations per subunit. Has a high-affinity and a low affinity metal-binding site. The true nature of the physiological cofactor is under debate. The enzyme is active with cobalt, zinc, manganese or divalent iron ions. Most likely, methionine aminopeptidases function as mononuclear Fe(2+)-metalloproteases under physiological conditions, and the catalytically relevant metal-binding site has been assigned to the histidine-containing high-affinity site.</text>
</comment>
<evidence type="ECO:0000256" key="3">
    <source>
        <dbReference type="ARBA" id="ARBA00022670"/>
    </source>
</evidence>
<name>C0VZ31_9ACTO</name>
<feature type="binding site" evidence="6">
    <location>
        <position position="96"/>
    </location>
    <ligand>
        <name>a divalent metal cation</name>
        <dbReference type="ChEBI" id="CHEBI:60240"/>
        <label>1</label>
    </ligand>
</feature>
<feature type="binding site" evidence="6">
    <location>
        <position position="182"/>
    </location>
    <ligand>
        <name>a divalent metal cation</name>
        <dbReference type="ChEBI" id="CHEBI:60240"/>
        <label>2</label>
        <note>catalytic</note>
    </ligand>
</feature>
<dbReference type="AlphaFoldDB" id="C0VZ31"/>
<evidence type="ECO:0000256" key="6">
    <source>
        <dbReference type="HAMAP-Rule" id="MF_01974"/>
    </source>
</evidence>
<dbReference type="GO" id="GO:0004239">
    <property type="term" value="F:initiator methionyl aminopeptidase activity"/>
    <property type="evidence" value="ECO:0007669"/>
    <property type="project" value="UniProtKB-UniRule"/>
</dbReference>
<dbReference type="eggNOG" id="COG0024">
    <property type="taxonomic scope" value="Bacteria"/>
</dbReference>
<evidence type="ECO:0000256" key="5">
    <source>
        <dbReference type="ARBA" id="ARBA00022801"/>
    </source>
</evidence>
<dbReference type="Proteomes" id="UP000010301">
    <property type="component" value="Unassembled WGS sequence"/>
</dbReference>
<keyword evidence="4 6" id="KW-0479">Metal-binding</keyword>
<evidence type="ECO:0000256" key="1">
    <source>
        <dbReference type="ARBA" id="ARBA00002521"/>
    </source>
</evidence>
<evidence type="ECO:0000259" key="8">
    <source>
        <dbReference type="Pfam" id="PF00557"/>
    </source>
</evidence>
<proteinExistence type="inferred from homology"/>
<dbReference type="InterPro" id="IPR002467">
    <property type="entry name" value="Pept_M24A_MAP1"/>
</dbReference>
<evidence type="ECO:0000313" key="9">
    <source>
        <dbReference type="EMBL" id="EEH64684.1"/>
    </source>
</evidence>
<dbReference type="GO" id="GO:0006508">
    <property type="term" value="P:proteolysis"/>
    <property type="evidence" value="ECO:0007669"/>
    <property type="project" value="UniProtKB-KW"/>
</dbReference>
<evidence type="ECO:0000256" key="4">
    <source>
        <dbReference type="ARBA" id="ARBA00022723"/>
    </source>
</evidence>
<dbReference type="NCBIfam" id="TIGR00500">
    <property type="entry name" value="met_pdase_I"/>
    <property type="match status" value="1"/>
</dbReference>
<keyword evidence="2 6" id="KW-0031">Aminopeptidase</keyword>
<dbReference type="Gene3D" id="3.90.230.10">
    <property type="entry name" value="Creatinase/methionine aminopeptidase superfamily"/>
    <property type="match status" value="1"/>
</dbReference>
<dbReference type="InterPro" id="IPR000994">
    <property type="entry name" value="Pept_M24"/>
</dbReference>
<feature type="binding site" evidence="6">
    <location>
        <position position="246"/>
    </location>
    <ligand>
        <name>a divalent metal cation</name>
        <dbReference type="ChEBI" id="CHEBI:60240"/>
        <label>1</label>
    </ligand>
</feature>
<dbReference type="EC" id="3.4.11.18" evidence="6 7"/>